<comment type="caution">
    <text evidence="2">The sequence shown here is derived from an EMBL/GenBank/DDBJ whole genome shotgun (WGS) entry which is preliminary data.</text>
</comment>
<reference evidence="2 3" key="1">
    <citation type="submission" date="2024-02" db="EMBL/GenBank/DDBJ databases">
        <authorList>
            <person name="Chen Y."/>
            <person name="Shah S."/>
            <person name="Dougan E. K."/>
            <person name="Thang M."/>
            <person name="Chan C."/>
        </authorList>
    </citation>
    <scope>NUCLEOTIDE SEQUENCE [LARGE SCALE GENOMIC DNA]</scope>
</reference>
<dbReference type="Proteomes" id="UP001642484">
    <property type="component" value="Unassembled WGS sequence"/>
</dbReference>
<keyword evidence="3" id="KW-1185">Reference proteome</keyword>
<gene>
    <name evidence="2" type="ORF">CCMP2556_LOCUS22461</name>
</gene>
<feature type="compositionally biased region" description="Polar residues" evidence="1">
    <location>
        <begin position="203"/>
        <end position="214"/>
    </location>
</feature>
<feature type="region of interest" description="Disordered" evidence="1">
    <location>
        <begin position="203"/>
        <end position="245"/>
    </location>
</feature>
<accession>A0ABP0LSB7</accession>
<proteinExistence type="predicted"/>
<dbReference type="EMBL" id="CAXAMN010013925">
    <property type="protein sequence ID" value="CAK9042106.1"/>
    <property type="molecule type" value="Genomic_DNA"/>
</dbReference>
<evidence type="ECO:0000313" key="2">
    <source>
        <dbReference type="EMBL" id="CAK9042106.1"/>
    </source>
</evidence>
<feature type="compositionally biased region" description="Low complexity" evidence="1">
    <location>
        <begin position="215"/>
        <end position="227"/>
    </location>
</feature>
<evidence type="ECO:0008006" key="4">
    <source>
        <dbReference type="Google" id="ProtNLM"/>
    </source>
</evidence>
<sequence>MNLGSMELANQNLLAPDMAQAIQLLSRGAPRDGRSAQVAECLVRLKEIDGMTQVEQCRLSETGMTERQRIVEEQRSKRYERLAEVIEASVKEGAATNREAISARAEVSKQAIKGNVQIEEYRAKVSTYNTWHWTLLSVFCTAAISSRRRRSGWMRRLNLLPWLLLAYLAWQKLRKIQSSNLWQLSSNLLKLRWFSLEQFQGDPSTKSEADSNAESQTQSTSTQSTSQRVATLPAMPHSDEADAASPTAAKVAASAAYAALCRDLQQFLEPAGLDSYAESLAAHGYDVEVLRELERSEQDEMLETVKCLPGHKVKFRKLLVRSQS</sequence>
<protein>
    <recommendedName>
        <fullName evidence="4">SAM domain-containing protein</fullName>
    </recommendedName>
</protein>
<organism evidence="2 3">
    <name type="scientific">Durusdinium trenchii</name>
    <dbReference type="NCBI Taxonomy" id="1381693"/>
    <lineage>
        <taxon>Eukaryota</taxon>
        <taxon>Sar</taxon>
        <taxon>Alveolata</taxon>
        <taxon>Dinophyceae</taxon>
        <taxon>Suessiales</taxon>
        <taxon>Symbiodiniaceae</taxon>
        <taxon>Durusdinium</taxon>
    </lineage>
</organism>
<evidence type="ECO:0000256" key="1">
    <source>
        <dbReference type="SAM" id="MobiDB-lite"/>
    </source>
</evidence>
<evidence type="ECO:0000313" key="3">
    <source>
        <dbReference type="Proteomes" id="UP001642484"/>
    </source>
</evidence>
<name>A0ABP0LSB7_9DINO</name>